<dbReference type="EMBL" id="CAXITT010000143">
    <property type="protein sequence ID" value="CAL1533443.1"/>
    <property type="molecule type" value="Genomic_DNA"/>
</dbReference>
<dbReference type="FunFam" id="3.40.50.300:FF:000840">
    <property type="entry name" value="Immune-associated nucleotide-binding protein 9"/>
    <property type="match status" value="1"/>
</dbReference>
<dbReference type="AlphaFoldDB" id="A0AAV2HJ45"/>
<proteinExistence type="inferred from homology"/>
<dbReference type="GO" id="GO:0005525">
    <property type="term" value="F:GTP binding"/>
    <property type="evidence" value="ECO:0007669"/>
    <property type="project" value="UniProtKB-KW"/>
</dbReference>
<dbReference type="InterPro" id="IPR045058">
    <property type="entry name" value="GIMA/IAN/Toc"/>
</dbReference>
<keyword evidence="7" id="KW-1185">Reference proteome</keyword>
<evidence type="ECO:0000256" key="3">
    <source>
        <dbReference type="ARBA" id="ARBA00023134"/>
    </source>
</evidence>
<protein>
    <recommendedName>
        <fullName evidence="5">AIG1-type G domain-containing protein</fullName>
    </recommendedName>
</protein>
<dbReference type="PANTHER" id="PTHR10903">
    <property type="entry name" value="GTPASE, IMAP FAMILY MEMBER-RELATED"/>
    <property type="match status" value="1"/>
</dbReference>
<organism evidence="6 7">
    <name type="scientific">Lymnaea stagnalis</name>
    <name type="common">Great pond snail</name>
    <name type="synonym">Helix stagnalis</name>
    <dbReference type="NCBI Taxonomy" id="6523"/>
    <lineage>
        <taxon>Eukaryota</taxon>
        <taxon>Metazoa</taxon>
        <taxon>Spiralia</taxon>
        <taxon>Lophotrochozoa</taxon>
        <taxon>Mollusca</taxon>
        <taxon>Gastropoda</taxon>
        <taxon>Heterobranchia</taxon>
        <taxon>Euthyneura</taxon>
        <taxon>Panpulmonata</taxon>
        <taxon>Hygrophila</taxon>
        <taxon>Lymnaeoidea</taxon>
        <taxon>Lymnaeidae</taxon>
        <taxon>Lymnaea</taxon>
    </lineage>
</organism>
<gene>
    <name evidence="6" type="ORF">GSLYS_00007415001</name>
</gene>
<sequence>MTDKAKDLDLLLIGKTGNGKSATGNTILGRRCFNSSPNTKSTTKNVQFDYSDHNGRTIKVVDGPGIGDTDLSKEDALTQSTDALSYAIAANPEGFHAFLLVVRFGGRFTAEDVQTIQVLKQIFGEGFVRSFCILVLTYCDNFDPEESEIDSLSDWVTAQEGEFKFLSEECGGRIVFFDNKCKDEVKRLAQVDQLIKTVDQLSVLGMRYSDDHFKMAQHKRDQMIVEAKLPMIREETMKEAGLILQALGSVQLNDPEKQIQLLKGLKSRAETLCKQIKEQDKNSRVLTALIESSEHILKCVEHQISAAEDAKRIHDTREKQMRKLDELRAERDREFKESMDKHRAELEKQIQEIDREDRERQEELGMITERLKADTNVVQTHYTDAKEISTWECIKTIGSRLLTHVAPVVLTLLRKVIFKF</sequence>
<evidence type="ECO:0000259" key="5">
    <source>
        <dbReference type="PROSITE" id="PS51720"/>
    </source>
</evidence>
<dbReference type="InterPro" id="IPR006703">
    <property type="entry name" value="G_AIG1"/>
</dbReference>
<feature type="coiled-coil region" evidence="4">
    <location>
        <begin position="310"/>
        <end position="363"/>
    </location>
</feature>
<comment type="caution">
    <text evidence="6">The sequence shown here is derived from an EMBL/GenBank/DDBJ whole genome shotgun (WGS) entry which is preliminary data.</text>
</comment>
<evidence type="ECO:0000256" key="2">
    <source>
        <dbReference type="ARBA" id="ARBA00022741"/>
    </source>
</evidence>
<dbReference type="Proteomes" id="UP001497497">
    <property type="component" value="Unassembled WGS sequence"/>
</dbReference>
<dbReference type="Gene3D" id="3.40.50.300">
    <property type="entry name" value="P-loop containing nucleotide triphosphate hydrolases"/>
    <property type="match status" value="1"/>
</dbReference>
<reference evidence="6 7" key="1">
    <citation type="submission" date="2024-04" db="EMBL/GenBank/DDBJ databases">
        <authorList>
            <consortium name="Genoscope - CEA"/>
            <person name="William W."/>
        </authorList>
    </citation>
    <scope>NUCLEOTIDE SEQUENCE [LARGE SCALE GENOMIC DNA]</scope>
</reference>
<feature type="domain" description="AIG1-type G" evidence="5">
    <location>
        <begin position="5"/>
        <end position="217"/>
    </location>
</feature>
<name>A0AAV2HJ45_LYMST</name>
<evidence type="ECO:0000256" key="1">
    <source>
        <dbReference type="ARBA" id="ARBA00008535"/>
    </source>
</evidence>
<keyword evidence="3" id="KW-0342">GTP-binding</keyword>
<dbReference type="PANTHER" id="PTHR10903:SF184">
    <property type="entry name" value="GTP-BINDING PROTEIN A"/>
    <property type="match status" value="1"/>
</dbReference>
<keyword evidence="4" id="KW-0175">Coiled coil</keyword>
<dbReference type="InterPro" id="IPR027417">
    <property type="entry name" value="P-loop_NTPase"/>
</dbReference>
<keyword evidence="2" id="KW-0547">Nucleotide-binding</keyword>
<dbReference type="SUPFAM" id="SSF52540">
    <property type="entry name" value="P-loop containing nucleoside triphosphate hydrolases"/>
    <property type="match status" value="1"/>
</dbReference>
<dbReference type="Pfam" id="PF04548">
    <property type="entry name" value="AIG1"/>
    <property type="match status" value="1"/>
</dbReference>
<accession>A0AAV2HJ45</accession>
<evidence type="ECO:0000313" key="7">
    <source>
        <dbReference type="Proteomes" id="UP001497497"/>
    </source>
</evidence>
<evidence type="ECO:0000313" key="6">
    <source>
        <dbReference type="EMBL" id="CAL1533443.1"/>
    </source>
</evidence>
<dbReference type="PROSITE" id="PS51720">
    <property type="entry name" value="G_AIG1"/>
    <property type="match status" value="1"/>
</dbReference>
<comment type="similarity">
    <text evidence="1">Belongs to the TRAFAC class TrmE-Era-EngA-EngB-Septin-like GTPase superfamily. AIG1/Toc34/Toc159-like paraseptin GTPase family. IAN subfamily.</text>
</comment>
<evidence type="ECO:0000256" key="4">
    <source>
        <dbReference type="SAM" id="Coils"/>
    </source>
</evidence>